<sequence>MAGPFLPLLLLAVFSCFGTKADVSTSTPFIAVDAGNSPELLCSYTNDFGPNARIEWKFSKEGFESFVYVDGKLTDAYANRAEFFNTGLRLKNVTPKDNGTYTCEVSKISDPQLFGKAIINLLVRVAPSVPTIQVPTSVTTGSKAELRCMETEGNPPSTFKWYKGKILMPENPKSSQTFQNASYILDANAGTLTFNSVSKDDAGEYQCSASNGIGAEQFSSVVSMEVNDVNVGGIVAAVIVVILILALIGVGVWFLWRRGSFKRDSSSGKKVIYSQPSETRSDRNFQQTSSFLV</sequence>
<dbReference type="SMART" id="SM00409">
    <property type="entry name" value="IG"/>
    <property type="match status" value="2"/>
</dbReference>
<evidence type="ECO:0000256" key="5">
    <source>
        <dbReference type="ARBA" id="ARBA00022427"/>
    </source>
</evidence>
<reference evidence="23" key="1">
    <citation type="submission" date="2025-08" db="UniProtKB">
        <authorList>
            <consortium name="RefSeq"/>
        </authorList>
    </citation>
    <scope>IDENTIFICATION</scope>
</reference>
<keyword evidence="6" id="KW-1003">Cell membrane</keyword>
<dbReference type="Gene3D" id="2.60.40.10">
    <property type="entry name" value="Immunoglobulins"/>
    <property type="match status" value="2"/>
</dbReference>
<dbReference type="PANTHER" id="PTHR45113:SF1">
    <property type="entry name" value="JUNCTIONAL ADHESION MOLECULE A"/>
    <property type="match status" value="1"/>
</dbReference>
<evidence type="ECO:0000256" key="15">
    <source>
        <dbReference type="ARBA" id="ARBA00023180"/>
    </source>
</evidence>
<dbReference type="SUPFAM" id="SSF48726">
    <property type="entry name" value="Immunoglobulin"/>
    <property type="match status" value="2"/>
</dbReference>
<keyword evidence="12 19" id="KW-1133">Transmembrane helix</keyword>
<dbReference type="Pfam" id="PF07686">
    <property type="entry name" value="V-set"/>
    <property type="match status" value="1"/>
</dbReference>
<evidence type="ECO:0000256" key="6">
    <source>
        <dbReference type="ARBA" id="ARBA00022475"/>
    </source>
</evidence>
<keyword evidence="22" id="KW-1185">Reference proteome</keyword>
<dbReference type="InterPro" id="IPR013783">
    <property type="entry name" value="Ig-like_fold"/>
</dbReference>
<proteinExistence type="inferred from homology"/>
<evidence type="ECO:0000256" key="9">
    <source>
        <dbReference type="ARBA" id="ARBA00022729"/>
    </source>
</evidence>
<keyword evidence="8 19" id="KW-0812">Transmembrane</keyword>
<evidence type="ECO:0000256" key="18">
    <source>
        <dbReference type="ARBA" id="ARBA00046718"/>
    </source>
</evidence>
<dbReference type="InterPro" id="IPR013106">
    <property type="entry name" value="Ig_V-set"/>
</dbReference>
<dbReference type="FunCoup" id="A0A6P8PFB8">
    <property type="interactions" value="424"/>
</dbReference>
<keyword evidence="15" id="KW-0325">Glycoprotein</keyword>
<evidence type="ECO:0000259" key="21">
    <source>
        <dbReference type="PROSITE" id="PS50835"/>
    </source>
</evidence>
<organism evidence="22 23">
    <name type="scientific">Geotrypetes seraphini</name>
    <name type="common">Gaboon caecilian</name>
    <name type="synonym">Caecilia seraphini</name>
    <dbReference type="NCBI Taxonomy" id="260995"/>
    <lineage>
        <taxon>Eukaryota</taxon>
        <taxon>Metazoa</taxon>
        <taxon>Chordata</taxon>
        <taxon>Craniata</taxon>
        <taxon>Vertebrata</taxon>
        <taxon>Euteleostomi</taxon>
        <taxon>Amphibia</taxon>
        <taxon>Gymnophiona</taxon>
        <taxon>Geotrypetes</taxon>
    </lineage>
</organism>
<feature type="chain" id="PRO_5028219429" description="Junctional adhesion molecule A" evidence="20">
    <location>
        <begin position="22"/>
        <end position="293"/>
    </location>
</feature>
<dbReference type="GO" id="GO:0050892">
    <property type="term" value="P:intestinal absorption"/>
    <property type="evidence" value="ECO:0007669"/>
    <property type="project" value="TreeGrafter"/>
</dbReference>
<keyword evidence="13 19" id="KW-0472">Membrane</keyword>
<dbReference type="InterPro" id="IPR003598">
    <property type="entry name" value="Ig_sub2"/>
</dbReference>
<dbReference type="PANTHER" id="PTHR45113">
    <property type="entry name" value="JUNCTIONAL ADHESION MOLECULE A"/>
    <property type="match status" value="1"/>
</dbReference>
<evidence type="ECO:0000313" key="23">
    <source>
        <dbReference type="RefSeq" id="XP_033779870.1"/>
    </source>
</evidence>
<dbReference type="GO" id="GO:0005886">
    <property type="term" value="C:plasma membrane"/>
    <property type="evidence" value="ECO:0007669"/>
    <property type="project" value="UniProtKB-SubCell"/>
</dbReference>
<dbReference type="OrthoDB" id="10031887at2759"/>
<evidence type="ECO:0000256" key="8">
    <source>
        <dbReference type="ARBA" id="ARBA00022692"/>
    </source>
</evidence>
<dbReference type="InterPro" id="IPR003599">
    <property type="entry name" value="Ig_sub"/>
</dbReference>
<evidence type="ECO:0000256" key="7">
    <source>
        <dbReference type="ARBA" id="ARBA00022553"/>
    </source>
</evidence>
<keyword evidence="5" id="KW-0796">Tight junction</keyword>
<evidence type="ECO:0000256" key="12">
    <source>
        <dbReference type="ARBA" id="ARBA00022989"/>
    </source>
</evidence>
<comment type="subcellular location">
    <subcellularLocation>
        <location evidence="2">Cell junction</location>
        <location evidence="2">Tight junction</location>
    </subcellularLocation>
    <subcellularLocation>
        <location evidence="1">Cell membrane</location>
        <topology evidence="1">Single-pass type I membrane protein</topology>
    </subcellularLocation>
</comment>
<dbReference type="RefSeq" id="XP_033779870.1">
    <property type="nucleotide sequence ID" value="XM_033923979.1"/>
</dbReference>
<feature type="domain" description="Ig-like" evidence="21">
    <location>
        <begin position="7"/>
        <end position="120"/>
    </location>
</feature>
<dbReference type="KEGG" id="gsh:117350056"/>
<evidence type="ECO:0000256" key="11">
    <source>
        <dbReference type="ARBA" id="ARBA00022949"/>
    </source>
</evidence>
<evidence type="ECO:0000256" key="13">
    <source>
        <dbReference type="ARBA" id="ARBA00023136"/>
    </source>
</evidence>
<protein>
    <recommendedName>
        <fullName evidence="4">Junctional adhesion molecule A</fullName>
    </recommendedName>
    <alternativeName>
        <fullName evidence="17">Junctional adhesion molecule 1</fullName>
    </alternativeName>
</protein>
<dbReference type="GO" id="GO:0090557">
    <property type="term" value="P:establishment of endothelial intestinal barrier"/>
    <property type="evidence" value="ECO:0007669"/>
    <property type="project" value="TreeGrafter"/>
</dbReference>
<dbReference type="GO" id="GO:0005923">
    <property type="term" value="C:bicellular tight junction"/>
    <property type="evidence" value="ECO:0007669"/>
    <property type="project" value="UniProtKB-SubCell"/>
</dbReference>
<dbReference type="CTD" id="50848"/>
<dbReference type="PROSITE" id="PS50835">
    <property type="entry name" value="IG_LIKE"/>
    <property type="match status" value="2"/>
</dbReference>
<dbReference type="FunFam" id="2.60.40.10:FF:000342">
    <property type="entry name" value="Junctional adhesion molecule A"/>
    <property type="match status" value="1"/>
</dbReference>
<dbReference type="InterPro" id="IPR036179">
    <property type="entry name" value="Ig-like_dom_sf"/>
</dbReference>
<keyword evidence="11" id="KW-0965">Cell junction</keyword>
<keyword evidence="9 20" id="KW-0732">Signal</keyword>
<feature type="domain" description="Ig-like" evidence="21">
    <location>
        <begin position="127"/>
        <end position="223"/>
    </location>
</feature>
<evidence type="ECO:0000256" key="4">
    <source>
        <dbReference type="ARBA" id="ARBA00016608"/>
    </source>
</evidence>
<dbReference type="InParanoid" id="A0A6P8PFB8"/>
<evidence type="ECO:0000256" key="16">
    <source>
        <dbReference type="ARBA" id="ARBA00023319"/>
    </source>
</evidence>
<keyword evidence="10" id="KW-0677">Repeat</keyword>
<dbReference type="GeneID" id="117350056"/>
<accession>A0A6P8PFB8</accession>
<evidence type="ECO:0000256" key="3">
    <source>
        <dbReference type="ARBA" id="ARBA00008637"/>
    </source>
</evidence>
<gene>
    <name evidence="23" type="primary">F11R</name>
</gene>
<keyword evidence="7" id="KW-0597">Phosphoprotein</keyword>
<dbReference type="AlphaFoldDB" id="A0A6P8PFB8"/>
<evidence type="ECO:0000256" key="2">
    <source>
        <dbReference type="ARBA" id="ARBA00004435"/>
    </source>
</evidence>
<evidence type="ECO:0000256" key="1">
    <source>
        <dbReference type="ARBA" id="ARBA00004251"/>
    </source>
</evidence>
<dbReference type="InterPro" id="IPR007110">
    <property type="entry name" value="Ig-like_dom"/>
</dbReference>
<comment type="subunit">
    <text evidence="18">Interacts with the ninth PDZ domain of MPDZ. Interacts with the first PDZ domain of PARD3. The association between PARD3 and PARD6B probably disrupts this interaction. Interacts with ITGAL (via I-domain). Interacts with CD151.</text>
</comment>
<dbReference type="Pfam" id="PF13927">
    <property type="entry name" value="Ig_3"/>
    <property type="match status" value="1"/>
</dbReference>
<evidence type="ECO:0000256" key="20">
    <source>
        <dbReference type="SAM" id="SignalP"/>
    </source>
</evidence>
<evidence type="ECO:0000313" key="22">
    <source>
        <dbReference type="Proteomes" id="UP000515159"/>
    </source>
</evidence>
<feature type="signal peptide" evidence="20">
    <location>
        <begin position="1"/>
        <end position="21"/>
    </location>
</feature>
<evidence type="ECO:0000256" key="19">
    <source>
        <dbReference type="SAM" id="Phobius"/>
    </source>
</evidence>
<evidence type="ECO:0000256" key="17">
    <source>
        <dbReference type="ARBA" id="ARBA00030590"/>
    </source>
</evidence>
<dbReference type="GO" id="GO:0007155">
    <property type="term" value="P:cell adhesion"/>
    <property type="evidence" value="ECO:0007669"/>
    <property type="project" value="InterPro"/>
</dbReference>
<dbReference type="GO" id="GO:0090559">
    <property type="term" value="P:regulation of membrane permeability"/>
    <property type="evidence" value="ECO:0007669"/>
    <property type="project" value="TreeGrafter"/>
</dbReference>
<keyword evidence="16" id="KW-0393">Immunoglobulin domain</keyword>
<name>A0A6P8PFB8_GEOSA</name>
<dbReference type="Proteomes" id="UP000515159">
    <property type="component" value="Chromosome 16"/>
</dbReference>
<dbReference type="InterPro" id="IPR042456">
    <property type="entry name" value="F11R"/>
</dbReference>
<comment type="similarity">
    <text evidence="3">Belongs to the immunoglobulin superfamily.</text>
</comment>
<evidence type="ECO:0000256" key="10">
    <source>
        <dbReference type="ARBA" id="ARBA00022737"/>
    </source>
</evidence>
<evidence type="ECO:0000256" key="14">
    <source>
        <dbReference type="ARBA" id="ARBA00023157"/>
    </source>
</evidence>
<dbReference type="SMART" id="SM00408">
    <property type="entry name" value="IGc2"/>
    <property type="match status" value="2"/>
</dbReference>
<keyword evidence="14" id="KW-1015">Disulfide bond</keyword>
<feature type="transmembrane region" description="Helical" evidence="19">
    <location>
        <begin position="231"/>
        <end position="256"/>
    </location>
</feature>